<dbReference type="RefSeq" id="WP_190307655.1">
    <property type="nucleotide sequence ID" value="NZ_JACNYK010000001.1"/>
</dbReference>
<comment type="caution">
    <text evidence="3">The sequence shown here is derived from an EMBL/GenBank/DDBJ whole genome shotgun (WGS) entry which is preliminary data.</text>
</comment>
<proteinExistence type="predicted"/>
<keyword evidence="4" id="KW-1185">Reference proteome</keyword>
<organism evidence="3 4">
    <name type="scientific">Sphingobacterium arenae</name>
    <dbReference type="NCBI Taxonomy" id="1280598"/>
    <lineage>
        <taxon>Bacteria</taxon>
        <taxon>Pseudomonadati</taxon>
        <taxon>Bacteroidota</taxon>
        <taxon>Sphingobacteriia</taxon>
        <taxon>Sphingobacteriales</taxon>
        <taxon>Sphingobacteriaceae</taxon>
        <taxon>Sphingobacterium</taxon>
    </lineage>
</organism>
<reference evidence="3 4" key="1">
    <citation type="submission" date="2020-08" db="EMBL/GenBank/DDBJ databases">
        <title>Sphingobacterium sp. DN00404 isolated from aquaculture water.</title>
        <authorList>
            <person name="Zhang M."/>
        </authorList>
    </citation>
    <scope>NUCLEOTIDE SEQUENCE [LARGE SCALE GENOMIC DNA]</scope>
    <source>
        <strain evidence="3 4">KCTC 32294</strain>
    </source>
</reference>
<dbReference type="InterPro" id="IPR005135">
    <property type="entry name" value="Endo/exonuclease/phosphatase"/>
</dbReference>
<dbReference type="Pfam" id="PF03372">
    <property type="entry name" value="Exo_endo_phos"/>
    <property type="match status" value="1"/>
</dbReference>
<gene>
    <name evidence="3" type="ORF">H8B17_02905</name>
</gene>
<protein>
    <submittedName>
        <fullName evidence="3">Endonuclease/exonuclease/phosphatase family protein</fullName>
    </submittedName>
</protein>
<accession>A0ABR7XZP0</accession>
<dbReference type="PANTHER" id="PTHR14859">
    <property type="entry name" value="CALCOFLUOR WHITE HYPERSENSITIVE PROTEIN PRECURSOR"/>
    <property type="match status" value="1"/>
</dbReference>
<dbReference type="CDD" id="cd09084">
    <property type="entry name" value="EEP-2"/>
    <property type="match status" value="1"/>
</dbReference>
<feature type="transmembrane region" description="Helical" evidence="1">
    <location>
        <begin position="76"/>
        <end position="95"/>
    </location>
</feature>
<keyword evidence="1" id="KW-0472">Membrane</keyword>
<dbReference type="PANTHER" id="PTHR14859:SF1">
    <property type="entry name" value="PGAP2-INTERACTING PROTEIN"/>
    <property type="match status" value="1"/>
</dbReference>
<dbReference type="InterPro" id="IPR036691">
    <property type="entry name" value="Endo/exonu/phosph_ase_sf"/>
</dbReference>
<keyword evidence="3" id="KW-0540">Nuclease</keyword>
<feature type="transmembrane region" description="Helical" evidence="1">
    <location>
        <begin position="44"/>
        <end position="69"/>
    </location>
</feature>
<name>A0ABR7XZP0_9SPHI</name>
<dbReference type="GO" id="GO:0004519">
    <property type="term" value="F:endonuclease activity"/>
    <property type="evidence" value="ECO:0007669"/>
    <property type="project" value="UniProtKB-KW"/>
</dbReference>
<evidence type="ECO:0000256" key="1">
    <source>
        <dbReference type="SAM" id="Phobius"/>
    </source>
</evidence>
<dbReference type="EMBL" id="JACNYK010000001">
    <property type="protein sequence ID" value="MBD1424518.1"/>
    <property type="molecule type" value="Genomic_DNA"/>
</dbReference>
<dbReference type="Proteomes" id="UP000606494">
    <property type="component" value="Unassembled WGS sequence"/>
</dbReference>
<feature type="domain" description="Endonuclease/exonuclease/phosphatase" evidence="2">
    <location>
        <begin position="113"/>
        <end position="360"/>
    </location>
</feature>
<evidence type="ECO:0000313" key="4">
    <source>
        <dbReference type="Proteomes" id="UP000606494"/>
    </source>
</evidence>
<keyword evidence="3" id="KW-0255">Endonuclease</keyword>
<dbReference type="SUPFAM" id="SSF56219">
    <property type="entry name" value="DNase I-like"/>
    <property type="match status" value="1"/>
</dbReference>
<evidence type="ECO:0000313" key="3">
    <source>
        <dbReference type="EMBL" id="MBD1424518.1"/>
    </source>
</evidence>
<dbReference type="Gene3D" id="3.60.10.10">
    <property type="entry name" value="Endonuclease/exonuclease/phosphatase"/>
    <property type="match status" value="1"/>
</dbReference>
<keyword evidence="1" id="KW-1133">Transmembrane helix</keyword>
<sequence>MARKSLFKKNLGYFSKAIFLCNMVAVLFLLLSYAASFINPKTLWVLPFFGLGYLPILIVNIGFVLYWLLRRPFYSLYTLIPILLGWNLLTQHIGFRSQHTNADRNEKAIRVMSFNAHLFNEVNGVASTTIRDEVVSLITNTDPDILCIQEFFTKIKGTKQMSDRIVAESGLEDYFFEPATKSEHEGYGQIIFSKYPIIHSGTITKNEYGINRITFSDIRKGQDTIRVYNVHLRSFGLQTEDKEFIQNPSNTSNEEHATTRVGRKLKYAFEQRSQQARALRDHMDATHYPIIVMGDFNDTPMSYSVNLIRKGLKNTFREKGRGWGVTHYEMLPLFQIDYIFCSPGFQVENYQIIKQELSDHYPLFADIRL</sequence>
<keyword evidence="3" id="KW-0378">Hydrolase</keyword>
<keyword evidence="1" id="KW-0812">Transmembrane</keyword>
<evidence type="ECO:0000259" key="2">
    <source>
        <dbReference type="Pfam" id="PF03372"/>
    </source>
</evidence>
<dbReference type="InterPro" id="IPR051916">
    <property type="entry name" value="GPI-anchor_lipid_remodeler"/>
</dbReference>